<dbReference type="PANTHER" id="PTHR30004">
    <property type="entry name" value="4-HYDROXYTHREONINE-4-PHOSPHATE DEHYDROGENASE"/>
    <property type="match status" value="1"/>
</dbReference>
<dbReference type="AlphaFoldDB" id="A0A388T9F8"/>
<dbReference type="Gene3D" id="3.40.718.10">
    <property type="entry name" value="Isopropylmalate Dehydrogenase"/>
    <property type="match status" value="2"/>
</dbReference>
<dbReference type="Pfam" id="PF04166">
    <property type="entry name" value="PdxA"/>
    <property type="match status" value="1"/>
</dbReference>
<comment type="caution">
    <text evidence="5">The sequence shown here is derived from an EMBL/GenBank/DDBJ whole genome shotgun (WGS) entry which is preliminary data.</text>
</comment>
<evidence type="ECO:0000256" key="4">
    <source>
        <dbReference type="ARBA" id="ARBA00023027"/>
    </source>
</evidence>
<dbReference type="InterPro" id="IPR005255">
    <property type="entry name" value="PdxA_fam"/>
</dbReference>
<dbReference type="GO" id="GO:0046872">
    <property type="term" value="F:metal ion binding"/>
    <property type="evidence" value="ECO:0007669"/>
    <property type="project" value="UniProtKB-KW"/>
</dbReference>
<gene>
    <name evidence="5" type="primary">pdxA</name>
    <name evidence="5" type="ORF">NO1_0456</name>
</gene>
<proteinExistence type="inferred from homology"/>
<dbReference type="Proteomes" id="UP000269352">
    <property type="component" value="Unassembled WGS sequence"/>
</dbReference>
<keyword evidence="2" id="KW-0479">Metal-binding</keyword>
<sequence length="298" mass="32571">MRIGITMGDPNGIGAEVIVKLLKSGRYQDCVVYGYPAALRGLKNPVSDPFGRLSEYSRGRVTAENGRAAYKYLEAAARDALAGHLDAVVTAPLSKEALHLAGYRYDGQTEILAKLTGTKKYGMFFHSPDLCVMLTTIHKSLRQVPKLLTKQKLRDALELGLEMMRLLGLPRPRVAVCGLNPHAGENGIFGREEQKIIAPVVKEFQTRQVNVQGPLPADTLFVRRREYDLVIAQYHDQGLIPLKMLAFDRAVNITAGLPIIRASVDHGTAYDIVGRGVAGTGSLAAAIRLARLMVKNRG</sequence>
<dbReference type="NCBIfam" id="TIGR00557">
    <property type="entry name" value="pdxA"/>
    <property type="match status" value="1"/>
</dbReference>
<accession>A0A388T9F8</accession>
<dbReference type="SUPFAM" id="SSF53659">
    <property type="entry name" value="Isocitrate/Isopropylmalate dehydrogenase-like"/>
    <property type="match status" value="1"/>
</dbReference>
<comment type="similarity">
    <text evidence="1">Belongs to the PdxA family. PdxA2 subfamily.</text>
</comment>
<keyword evidence="3" id="KW-0560">Oxidoreductase</keyword>
<evidence type="ECO:0000313" key="6">
    <source>
        <dbReference type="Proteomes" id="UP000269352"/>
    </source>
</evidence>
<dbReference type="PANTHER" id="PTHR30004:SF6">
    <property type="entry name" value="D-THREONATE 4-PHOSPHATE DEHYDROGENASE"/>
    <property type="match status" value="1"/>
</dbReference>
<dbReference type="GO" id="GO:0016491">
    <property type="term" value="F:oxidoreductase activity"/>
    <property type="evidence" value="ECO:0007669"/>
    <property type="project" value="UniProtKB-KW"/>
</dbReference>
<evidence type="ECO:0000256" key="2">
    <source>
        <dbReference type="ARBA" id="ARBA00022723"/>
    </source>
</evidence>
<name>A0A388T9F8_TERA1</name>
<evidence type="ECO:0000256" key="3">
    <source>
        <dbReference type="ARBA" id="ARBA00023002"/>
    </source>
</evidence>
<dbReference type="GO" id="GO:0051287">
    <property type="term" value="F:NAD binding"/>
    <property type="evidence" value="ECO:0007669"/>
    <property type="project" value="InterPro"/>
</dbReference>
<keyword evidence="6" id="KW-1185">Reference proteome</keyword>
<reference evidence="5 6" key="1">
    <citation type="journal article" date="2019" name="ISME J.">
        <title>Genome analyses of uncultured TG2/ZB3 bacteria in 'Margulisbacteria' specifically attached to ectosymbiotic spirochetes of protists in the termite gut.</title>
        <authorList>
            <person name="Utami Y.D."/>
            <person name="Kuwahara H."/>
            <person name="Igai K."/>
            <person name="Murakami T."/>
            <person name="Sugaya K."/>
            <person name="Morikawa T."/>
            <person name="Nagura Y."/>
            <person name="Yuki M."/>
            <person name="Deevong P."/>
            <person name="Inoue T."/>
            <person name="Kihara K."/>
            <person name="Lo N."/>
            <person name="Yamada A."/>
            <person name="Ohkuma M."/>
            <person name="Hongoh Y."/>
        </authorList>
    </citation>
    <scope>NUCLEOTIDE SEQUENCE [LARGE SCALE GENOMIC DNA]</scope>
    <source>
        <strain evidence="5">NkOx7-01</strain>
    </source>
</reference>
<organism evidence="5 6">
    <name type="scientific">Termititenax aidoneus</name>
    <dbReference type="NCBI Taxonomy" id="2218524"/>
    <lineage>
        <taxon>Bacteria</taxon>
        <taxon>Bacillati</taxon>
        <taxon>Candidatus Margulisiibacteriota</taxon>
        <taxon>Candidatus Termititenacia</taxon>
        <taxon>Candidatus Termititenacales</taxon>
        <taxon>Candidatus Termititenacaceae</taxon>
        <taxon>Candidatus Termititenax</taxon>
    </lineage>
</organism>
<dbReference type="EMBL" id="BGZN01000004">
    <property type="protein sequence ID" value="GBR73001.1"/>
    <property type="molecule type" value="Genomic_DNA"/>
</dbReference>
<evidence type="ECO:0000256" key="1">
    <source>
        <dbReference type="ARBA" id="ARBA00009464"/>
    </source>
</evidence>
<keyword evidence="4" id="KW-0520">NAD</keyword>
<evidence type="ECO:0000313" key="5">
    <source>
        <dbReference type="EMBL" id="GBR73001.1"/>
    </source>
</evidence>
<protein>
    <submittedName>
        <fullName evidence="5">4-hydroxythreonine-4-phosphate dehydrogenase</fullName>
    </submittedName>
</protein>